<dbReference type="UniPathway" id="UPA00135">
    <property type="reaction ID" value="UER00196"/>
</dbReference>
<dbReference type="NCBIfam" id="TIGR01327">
    <property type="entry name" value="PGDH"/>
    <property type="match status" value="1"/>
</dbReference>
<name>A0A6J6SWL4_9ZZZZ</name>
<dbReference type="Pfam" id="PF01842">
    <property type="entry name" value="ACT"/>
    <property type="match status" value="1"/>
</dbReference>
<organism evidence="8">
    <name type="scientific">freshwater metagenome</name>
    <dbReference type="NCBI Taxonomy" id="449393"/>
    <lineage>
        <taxon>unclassified sequences</taxon>
        <taxon>metagenomes</taxon>
        <taxon>ecological metagenomes</taxon>
    </lineage>
</organism>
<dbReference type="Gene3D" id="3.40.50.720">
    <property type="entry name" value="NAD(P)-binding Rossmann-like Domain"/>
    <property type="match status" value="2"/>
</dbReference>
<dbReference type="AlphaFoldDB" id="A0A6J6SWL4"/>
<dbReference type="PANTHER" id="PTHR42938">
    <property type="entry name" value="FORMATE DEHYDROGENASE 1"/>
    <property type="match status" value="1"/>
</dbReference>
<sequence length="527" mass="55100">MTKRRVLIAEELSPATVEALGPDFEIIECDGADRASLLAAIVDVDAVLVRSATLIDAEAIAAAKNLKVVARAGVGLDNVDVKAATQAGVMVVNAPTSNIVSAAELAVALLLASARNVVPASEALHRGEWKRSKYTGVEVADKVVGIVGLGRIGILVAQRMSAFGVQLIAYDPYVQPARASQLGVRMVTLDDLLVESDFITVHLPKTPETVGLIGDAELRKVKPTVRIINAARGGIVDEAALYQALVDGRVAGAGLDVYAKEPCTDSPLFTLENVVALPHLGASTDEAQEKAGISVARSVRLALAGELVPDAVNVQGGQLADAIKPLLPLAEQIGSIACGLASAAVQRVDVEVLGEVVDHDVRVLELSALKGVFQKLVHDPVSFVNAPVLAEQRGVEVAMTTDRTSDDHRSVVRVTLTLTDGHKVSVAGTVTGARHTSKVVDVDGFDVDVPVSDHMAFFRYHDKPGVVAVVGGVLGEADINIAGMQVARDESGHALIVLTVDSPIPARAIETIIARIDAHSGRAVDLN</sequence>
<proteinExistence type="inferred from homology"/>
<dbReference type="SUPFAM" id="SSF143548">
    <property type="entry name" value="Serine metabolism enzymes domain"/>
    <property type="match status" value="1"/>
</dbReference>
<dbReference type="GO" id="GO:0004617">
    <property type="term" value="F:phosphoglycerate dehydrogenase activity"/>
    <property type="evidence" value="ECO:0007669"/>
    <property type="project" value="UniProtKB-EC"/>
</dbReference>
<dbReference type="SUPFAM" id="SSF55021">
    <property type="entry name" value="ACT-like"/>
    <property type="match status" value="1"/>
</dbReference>
<comment type="similarity">
    <text evidence="2">Belongs to the D-isomer specific 2-hydroxyacid dehydrogenase family.</text>
</comment>
<dbReference type="InterPro" id="IPR029752">
    <property type="entry name" value="D-isomer_DH_CS1"/>
</dbReference>
<dbReference type="PANTHER" id="PTHR42938:SF47">
    <property type="entry name" value="HYDROXYPYRUVATE REDUCTASE"/>
    <property type="match status" value="1"/>
</dbReference>
<dbReference type="InterPro" id="IPR036291">
    <property type="entry name" value="NAD(P)-bd_dom_sf"/>
</dbReference>
<dbReference type="SUPFAM" id="SSF52283">
    <property type="entry name" value="Formate/glycerate dehydrogenase catalytic domain-like"/>
    <property type="match status" value="1"/>
</dbReference>
<dbReference type="InterPro" id="IPR029753">
    <property type="entry name" value="D-isomer_DH_CS"/>
</dbReference>
<evidence type="ECO:0000256" key="4">
    <source>
        <dbReference type="ARBA" id="ARBA00023002"/>
    </source>
</evidence>
<dbReference type="InterPro" id="IPR006236">
    <property type="entry name" value="PGDH"/>
</dbReference>
<dbReference type="PROSITE" id="PS00065">
    <property type="entry name" value="D_2_HYDROXYACID_DH_1"/>
    <property type="match status" value="1"/>
</dbReference>
<dbReference type="FunFam" id="3.40.50.720:FF:000021">
    <property type="entry name" value="D-3-phosphoglycerate dehydrogenase"/>
    <property type="match status" value="1"/>
</dbReference>
<evidence type="ECO:0000256" key="2">
    <source>
        <dbReference type="ARBA" id="ARBA00005854"/>
    </source>
</evidence>
<dbReference type="GO" id="GO:0006564">
    <property type="term" value="P:L-serine biosynthetic process"/>
    <property type="evidence" value="ECO:0007669"/>
    <property type="project" value="InterPro"/>
</dbReference>
<dbReference type="Pfam" id="PF00389">
    <property type="entry name" value="2-Hacid_dh"/>
    <property type="match status" value="1"/>
</dbReference>
<dbReference type="InterPro" id="IPR029009">
    <property type="entry name" value="ASB_dom_sf"/>
</dbReference>
<evidence type="ECO:0000256" key="1">
    <source>
        <dbReference type="ARBA" id="ARBA00005216"/>
    </source>
</evidence>
<dbReference type="GO" id="GO:0051287">
    <property type="term" value="F:NAD binding"/>
    <property type="evidence" value="ECO:0007669"/>
    <property type="project" value="InterPro"/>
</dbReference>
<dbReference type="InterPro" id="IPR002912">
    <property type="entry name" value="ACT_dom"/>
</dbReference>
<comment type="catalytic activity">
    <reaction evidence="6">
        <text>(2R)-3-phosphoglycerate + NAD(+) = 3-phosphooxypyruvate + NADH + H(+)</text>
        <dbReference type="Rhea" id="RHEA:12641"/>
        <dbReference type="ChEBI" id="CHEBI:15378"/>
        <dbReference type="ChEBI" id="CHEBI:18110"/>
        <dbReference type="ChEBI" id="CHEBI:57540"/>
        <dbReference type="ChEBI" id="CHEBI:57945"/>
        <dbReference type="ChEBI" id="CHEBI:58272"/>
        <dbReference type="EC" id="1.1.1.95"/>
    </reaction>
</comment>
<keyword evidence="4" id="KW-0560">Oxidoreductase</keyword>
<evidence type="ECO:0000256" key="6">
    <source>
        <dbReference type="ARBA" id="ARBA00048731"/>
    </source>
</evidence>
<evidence type="ECO:0000313" key="8">
    <source>
        <dbReference type="EMBL" id="CAB4739113.1"/>
    </source>
</evidence>
<dbReference type="Pfam" id="PF19304">
    <property type="entry name" value="PGDH_inter"/>
    <property type="match status" value="1"/>
</dbReference>
<feature type="domain" description="ACT" evidence="7">
    <location>
        <begin position="455"/>
        <end position="527"/>
    </location>
</feature>
<evidence type="ECO:0000256" key="5">
    <source>
        <dbReference type="ARBA" id="ARBA00023027"/>
    </source>
</evidence>
<dbReference type="SUPFAM" id="SSF51735">
    <property type="entry name" value="NAD(P)-binding Rossmann-fold domains"/>
    <property type="match status" value="1"/>
</dbReference>
<dbReference type="CDD" id="cd12173">
    <property type="entry name" value="PGDH_4"/>
    <property type="match status" value="1"/>
</dbReference>
<comment type="pathway">
    <text evidence="1">Amino-acid biosynthesis; L-serine biosynthesis; L-serine from 3-phospho-D-glycerate: step 1/3.</text>
</comment>
<accession>A0A6J6SWL4</accession>
<dbReference type="EC" id="1.1.1.95" evidence="3"/>
<evidence type="ECO:0000256" key="3">
    <source>
        <dbReference type="ARBA" id="ARBA00013143"/>
    </source>
</evidence>
<dbReference type="EMBL" id="CAEZYZ010000022">
    <property type="protein sequence ID" value="CAB4739113.1"/>
    <property type="molecule type" value="Genomic_DNA"/>
</dbReference>
<gene>
    <name evidence="8" type="ORF">UFOPK2810_00217</name>
</gene>
<dbReference type="Gene3D" id="3.30.1330.90">
    <property type="entry name" value="D-3-phosphoglycerate dehydrogenase, domain 3"/>
    <property type="match status" value="1"/>
</dbReference>
<dbReference type="InterPro" id="IPR045865">
    <property type="entry name" value="ACT-like_dom_sf"/>
</dbReference>
<dbReference type="Pfam" id="PF02826">
    <property type="entry name" value="2-Hacid_dh_C"/>
    <property type="match status" value="1"/>
</dbReference>
<protein>
    <recommendedName>
        <fullName evidence="3">phosphoglycerate dehydrogenase</fullName>
        <ecNumber evidence="3">1.1.1.95</ecNumber>
    </recommendedName>
</protein>
<keyword evidence="5" id="KW-0520">NAD</keyword>
<dbReference type="InterPro" id="IPR006140">
    <property type="entry name" value="D-isomer_DH_NAD-bd"/>
</dbReference>
<reference evidence="8" key="1">
    <citation type="submission" date="2020-05" db="EMBL/GenBank/DDBJ databases">
        <authorList>
            <person name="Chiriac C."/>
            <person name="Salcher M."/>
            <person name="Ghai R."/>
            <person name="Kavagutti S V."/>
        </authorList>
    </citation>
    <scope>NUCLEOTIDE SEQUENCE</scope>
</reference>
<evidence type="ECO:0000259" key="7">
    <source>
        <dbReference type="PROSITE" id="PS51671"/>
    </source>
</evidence>
<dbReference type="PROSITE" id="PS51671">
    <property type="entry name" value="ACT"/>
    <property type="match status" value="1"/>
</dbReference>
<dbReference type="PROSITE" id="PS00670">
    <property type="entry name" value="D_2_HYDROXYACID_DH_2"/>
    <property type="match status" value="1"/>
</dbReference>
<dbReference type="InterPro" id="IPR006139">
    <property type="entry name" value="D-isomer_2_OHA_DH_cat_dom"/>
</dbReference>
<dbReference type="PROSITE" id="PS00671">
    <property type="entry name" value="D_2_HYDROXYACID_DH_3"/>
    <property type="match status" value="1"/>
</dbReference>
<dbReference type="InterPro" id="IPR045626">
    <property type="entry name" value="PGDH_ASB_dom"/>
</dbReference>
<dbReference type="Gene3D" id="3.30.70.260">
    <property type="match status" value="1"/>
</dbReference>